<comment type="caution">
    <text evidence="2">The sequence shown here is derived from an EMBL/GenBank/DDBJ whole genome shotgun (WGS) entry which is preliminary data.</text>
</comment>
<sequence length="129" mass="14447">MVLRRNVVSGKKKKEACKEAFEKSVRASKSYNLKAYRVNGAFVSKLLICIFLETADMLLELPIFPALIIIFLWECIFTCRIIAVQCGIDQIDVKAIFIGATALSDFASECQYGQVTLARVENIFGRQCA</sequence>
<evidence type="ECO:0000313" key="2">
    <source>
        <dbReference type="EMBL" id="KAL2731509.1"/>
    </source>
</evidence>
<reference evidence="2 3" key="1">
    <citation type="journal article" date="2024" name="Ann. Entomol. Soc. Am.">
        <title>Genomic analyses of the southern and eastern yellowjacket wasps (Hymenoptera: Vespidae) reveal evolutionary signatures of social life.</title>
        <authorList>
            <person name="Catto M.A."/>
            <person name="Caine P.B."/>
            <person name="Orr S.E."/>
            <person name="Hunt B.G."/>
            <person name="Goodisman M.A.D."/>
        </authorList>
    </citation>
    <scope>NUCLEOTIDE SEQUENCE [LARGE SCALE GENOMIC DNA]</scope>
    <source>
        <strain evidence="2">232</strain>
        <tissue evidence="2">Head and thorax</tissue>
    </source>
</reference>
<accession>A0ABD2BFJ2</accession>
<feature type="transmembrane region" description="Helical" evidence="1">
    <location>
        <begin position="61"/>
        <end position="83"/>
    </location>
</feature>
<organism evidence="2 3">
    <name type="scientific">Vespula maculifrons</name>
    <name type="common">Eastern yellow jacket</name>
    <name type="synonym">Wasp</name>
    <dbReference type="NCBI Taxonomy" id="7453"/>
    <lineage>
        <taxon>Eukaryota</taxon>
        <taxon>Metazoa</taxon>
        <taxon>Ecdysozoa</taxon>
        <taxon>Arthropoda</taxon>
        <taxon>Hexapoda</taxon>
        <taxon>Insecta</taxon>
        <taxon>Pterygota</taxon>
        <taxon>Neoptera</taxon>
        <taxon>Endopterygota</taxon>
        <taxon>Hymenoptera</taxon>
        <taxon>Apocrita</taxon>
        <taxon>Aculeata</taxon>
        <taxon>Vespoidea</taxon>
        <taxon>Vespidae</taxon>
        <taxon>Vespinae</taxon>
        <taxon>Vespula</taxon>
    </lineage>
</organism>
<dbReference type="Proteomes" id="UP001607303">
    <property type="component" value="Unassembled WGS sequence"/>
</dbReference>
<feature type="transmembrane region" description="Helical" evidence="1">
    <location>
        <begin position="36"/>
        <end position="55"/>
    </location>
</feature>
<evidence type="ECO:0000313" key="3">
    <source>
        <dbReference type="Proteomes" id="UP001607303"/>
    </source>
</evidence>
<dbReference type="EMBL" id="JAYRBN010000076">
    <property type="protein sequence ID" value="KAL2731509.1"/>
    <property type="molecule type" value="Genomic_DNA"/>
</dbReference>
<protein>
    <submittedName>
        <fullName evidence="2">Uncharacterized protein</fullName>
    </submittedName>
</protein>
<keyword evidence="1" id="KW-0812">Transmembrane</keyword>
<keyword evidence="1" id="KW-1133">Transmembrane helix</keyword>
<keyword evidence="3" id="KW-1185">Reference proteome</keyword>
<keyword evidence="1" id="KW-0472">Membrane</keyword>
<gene>
    <name evidence="2" type="ORF">V1477_015332</name>
</gene>
<evidence type="ECO:0000256" key="1">
    <source>
        <dbReference type="SAM" id="Phobius"/>
    </source>
</evidence>
<dbReference type="AlphaFoldDB" id="A0ABD2BFJ2"/>
<name>A0ABD2BFJ2_VESMC</name>
<proteinExistence type="predicted"/>